<dbReference type="Proteomes" id="UP001228139">
    <property type="component" value="Chromosome"/>
</dbReference>
<name>A0AA50DNZ9_9GAMM</name>
<dbReference type="Gene3D" id="3.10.450.530">
    <property type="entry name" value="Ribonuclease toxin, BrnT, of type II toxin-antitoxin system"/>
    <property type="match status" value="1"/>
</dbReference>
<dbReference type="AlphaFoldDB" id="A0AA50DNZ9"/>
<dbReference type="RefSeq" id="WP_306210487.1">
    <property type="nucleotide sequence ID" value="NZ_CP132353.1"/>
</dbReference>
<sequence>MNYFHQQAGCLYEWDTHKARQNSLKHQVSFELACEVFHDPDILSLQDLSENYYGEERWRHLGKVDNCLILLVVTTERKDAIRIISARAALPSEKRAYYKGDARYDYTR</sequence>
<gene>
    <name evidence="1" type="ORF">Q3V30_03430</name>
</gene>
<dbReference type="InterPro" id="IPR007460">
    <property type="entry name" value="BrnT_toxin"/>
</dbReference>
<keyword evidence="2" id="KW-1185">Reference proteome</keyword>
<dbReference type="Pfam" id="PF04365">
    <property type="entry name" value="BrnT_toxin"/>
    <property type="match status" value="1"/>
</dbReference>
<accession>A0AA50DNZ9</accession>
<dbReference type="EMBL" id="CP132353">
    <property type="protein sequence ID" value="WLS79576.1"/>
    <property type="molecule type" value="Genomic_DNA"/>
</dbReference>
<evidence type="ECO:0000313" key="2">
    <source>
        <dbReference type="Proteomes" id="UP001228139"/>
    </source>
</evidence>
<evidence type="ECO:0000313" key="1">
    <source>
        <dbReference type="EMBL" id="WLS79576.1"/>
    </source>
</evidence>
<dbReference type="InterPro" id="IPR038573">
    <property type="entry name" value="BrnT_sf"/>
</dbReference>
<protein>
    <submittedName>
        <fullName evidence="1">BrnT family toxin</fullName>
    </submittedName>
</protein>
<organism evidence="1 2">
    <name type="scientific">Erwinia pyri</name>
    <dbReference type="NCBI Taxonomy" id="3062598"/>
    <lineage>
        <taxon>Bacteria</taxon>
        <taxon>Pseudomonadati</taxon>
        <taxon>Pseudomonadota</taxon>
        <taxon>Gammaproteobacteria</taxon>
        <taxon>Enterobacterales</taxon>
        <taxon>Erwiniaceae</taxon>
        <taxon>Erwinia</taxon>
    </lineage>
</organism>
<dbReference type="KEGG" id="epi:Q3V30_03430"/>
<reference evidence="1 2" key="1">
    <citation type="submission" date="2023-07" db="EMBL/GenBank/DDBJ databases">
        <title>Pathogenic bacteria of pear tree diseases.</title>
        <authorList>
            <person name="Zhang Z."/>
            <person name="He L."/>
            <person name="Huang R."/>
        </authorList>
    </citation>
    <scope>NUCLEOTIDE SEQUENCE [LARGE SCALE GENOMIC DNA]</scope>
    <source>
        <strain evidence="1 2">DE2</strain>
    </source>
</reference>
<proteinExistence type="predicted"/>